<dbReference type="EC" id="3.3.2.10" evidence="6"/>
<reference evidence="6 7" key="1">
    <citation type="submission" date="2018-03" db="EMBL/GenBank/DDBJ databases">
        <authorList>
            <person name="Keele B.F."/>
        </authorList>
    </citation>
    <scope>NUCLEOTIDE SEQUENCE [LARGE SCALE GENOMIC DNA]</scope>
    <source>
        <strain evidence="6 7">CECT 8504</strain>
    </source>
</reference>
<dbReference type="InterPro" id="IPR016292">
    <property type="entry name" value="Epoxide_hydrolase"/>
</dbReference>
<feature type="active site" description="Nucleophile" evidence="4">
    <location>
        <position position="179"/>
    </location>
</feature>
<name>A0A2R8C255_9RHOB</name>
<dbReference type="InterPro" id="IPR000639">
    <property type="entry name" value="Epox_hydrolase-like"/>
</dbReference>
<comment type="similarity">
    <text evidence="1">Belongs to the peptidase S33 family.</text>
</comment>
<dbReference type="GO" id="GO:0004301">
    <property type="term" value="F:epoxide hydrolase activity"/>
    <property type="evidence" value="ECO:0007669"/>
    <property type="project" value="UniProtKB-EC"/>
</dbReference>
<dbReference type="Gene3D" id="3.40.50.1820">
    <property type="entry name" value="alpha/beta hydrolase"/>
    <property type="match status" value="1"/>
</dbReference>
<feature type="active site" description="Proton acceptor" evidence="4">
    <location>
        <position position="362"/>
    </location>
</feature>
<dbReference type="PRINTS" id="PR00412">
    <property type="entry name" value="EPOXHYDRLASE"/>
</dbReference>
<evidence type="ECO:0000256" key="2">
    <source>
        <dbReference type="ARBA" id="ARBA00022797"/>
    </source>
</evidence>
<evidence type="ECO:0000259" key="5">
    <source>
        <dbReference type="Pfam" id="PF06441"/>
    </source>
</evidence>
<dbReference type="EMBL" id="ONZF01000024">
    <property type="protein sequence ID" value="SPJ26481.1"/>
    <property type="molecule type" value="Genomic_DNA"/>
</dbReference>
<gene>
    <name evidence="6" type="ORF">PAA8504_04343</name>
</gene>
<evidence type="ECO:0000313" key="6">
    <source>
        <dbReference type="EMBL" id="SPJ26481.1"/>
    </source>
</evidence>
<keyword evidence="3 6" id="KW-0378">Hydrolase</keyword>
<dbReference type="GO" id="GO:0097176">
    <property type="term" value="P:epoxide metabolic process"/>
    <property type="evidence" value="ECO:0007669"/>
    <property type="project" value="TreeGrafter"/>
</dbReference>
<keyword evidence="7" id="KW-1185">Reference proteome</keyword>
<dbReference type="InterPro" id="IPR029058">
    <property type="entry name" value="AB_hydrolase_fold"/>
</dbReference>
<dbReference type="InterPro" id="IPR010497">
    <property type="entry name" value="Epoxide_hydro_N"/>
</dbReference>
<feature type="active site" description="Proton donor" evidence="4">
    <location>
        <position position="306"/>
    </location>
</feature>
<dbReference type="OrthoDB" id="27092at2"/>
<organism evidence="6 7">
    <name type="scientific">Palleronia abyssalis</name>
    <dbReference type="NCBI Taxonomy" id="1501240"/>
    <lineage>
        <taxon>Bacteria</taxon>
        <taxon>Pseudomonadati</taxon>
        <taxon>Pseudomonadota</taxon>
        <taxon>Alphaproteobacteria</taxon>
        <taxon>Rhodobacterales</taxon>
        <taxon>Roseobacteraceae</taxon>
        <taxon>Palleronia</taxon>
    </lineage>
</organism>
<dbReference type="PANTHER" id="PTHR21661:SF35">
    <property type="entry name" value="EPOXIDE HYDROLASE"/>
    <property type="match status" value="1"/>
</dbReference>
<dbReference type="SUPFAM" id="SSF53474">
    <property type="entry name" value="alpha/beta-Hydrolases"/>
    <property type="match status" value="1"/>
</dbReference>
<proteinExistence type="inferred from homology"/>
<keyword evidence="2" id="KW-0058">Aromatic hydrocarbons catabolism</keyword>
<evidence type="ECO:0000256" key="4">
    <source>
        <dbReference type="PIRSR" id="PIRSR001112-1"/>
    </source>
</evidence>
<feature type="domain" description="Epoxide hydrolase N-terminal" evidence="5">
    <location>
        <begin position="5"/>
        <end position="110"/>
    </location>
</feature>
<dbReference type="PIRSF" id="PIRSF001112">
    <property type="entry name" value="Epoxide_hydrolase"/>
    <property type="match status" value="1"/>
</dbReference>
<dbReference type="PANTHER" id="PTHR21661">
    <property type="entry name" value="EPOXIDE HYDROLASE 1-RELATED"/>
    <property type="match status" value="1"/>
</dbReference>
<protein>
    <submittedName>
        <fullName evidence="6">Soluble epoxide hydrolase</fullName>
        <ecNumber evidence="6">3.3.2.10</ecNumber>
    </submittedName>
</protein>
<evidence type="ECO:0000256" key="1">
    <source>
        <dbReference type="ARBA" id="ARBA00010088"/>
    </source>
</evidence>
<accession>A0A2R8C255</accession>
<dbReference type="Pfam" id="PF06441">
    <property type="entry name" value="EHN"/>
    <property type="match status" value="1"/>
</dbReference>
<dbReference type="RefSeq" id="WP_108896160.1">
    <property type="nucleotide sequence ID" value="NZ_ONZF01000024.1"/>
</dbReference>
<evidence type="ECO:0000313" key="7">
    <source>
        <dbReference type="Proteomes" id="UP000244912"/>
    </source>
</evidence>
<dbReference type="Proteomes" id="UP000244912">
    <property type="component" value="Unassembled WGS sequence"/>
</dbReference>
<sequence length="384" mass="42311">MTDAITPFILDVPQSELDDLAARLDRVRWPDPSPVEDGRQGPSLARLKALVAHWRTAYDWRRCESLLNGLGQSRTTIDGVEIHLLHIRSEHEDALPLLMTHGWPGSVLEFRHVIDPLVNPTARGGSAEDAFHLVIPSMPGFGFSGKPDVPGWNTGRIAGAWAELMERLGYDRWVAQGGDWGAMVTLTLGHMCPPGLAGIHLNFVPFQPTEAEIAGASEAEQEMLADARRYDADYSGYMKLMGTRPQSVAFALADSPVGLAAWIYALFQDVSDSHGNPEAVFSLDEMIDDIMLYWLPNAGASSARLYWEGMQAMRQGGMPQAKVPTPAGISMFAGEQVRLSQRWADSRFDRITHFAEHSRGGHFAALEAPESLVADLRETVRSLR</sequence>
<dbReference type="AlphaFoldDB" id="A0A2R8C255"/>
<evidence type="ECO:0000256" key="3">
    <source>
        <dbReference type="ARBA" id="ARBA00022801"/>
    </source>
</evidence>